<name>A0ABY4ZWN3_9CAUL</name>
<dbReference type="Pfam" id="PF16263">
    <property type="entry name" value="DUF4917"/>
    <property type="match status" value="1"/>
</dbReference>
<organism evidence="1 2">
    <name type="scientific">Caulobacter segnis</name>
    <dbReference type="NCBI Taxonomy" id="88688"/>
    <lineage>
        <taxon>Bacteria</taxon>
        <taxon>Pseudomonadati</taxon>
        <taxon>Pseudomonadota</taxon>
        <taxon>Alphaproteobacteria</taxon>
        <taxon>Caulobacterales</taxon>
        <taxon>Caulobacteraceae</taxon>
        <taxon>Caulobacter</taxon>
    </lineage>
</organism>
<sequence length="337" mass="37524">MTPITFTNAIERTAQRRRHLLLGNGFSISAWSDFRYDALQGKIVGESDRIDALFDSFQTADFERVARALREAQRVLEVHEGAEALIKIIENDHHDLRRLLVSAIAGTHPAAPSELGDLFDCCASFLGHFVGKARGKALLGNVFSTNYDLLLYWALMRGKDVLEANDGFLGGRPLTWAPGREQRIFYLHGALHLFEAEGVTQKLAVPDRLIDAIGGRIEKQDVPLFISEGSSHEKRVRIEESRYLKAASDCLGEACDDPEASLFIFGHSLRAEDAHIFERIPDGRVSEVFISVRDVDRSEAKAEIRKAAELWVAKRAERGGPPLEVFSYNPAEAAPWG</sequence>
<keyword evidence="2" id="KW-1185">Reference proteome</keyword>
<evidence type="ECO:0000313" key="2">
    <source>
        <dbReference type="Proteomes" id="UP001057520"/>
    </source>
</evidence>
<dbReference type="InterPro" id="IPR032581">
    <property type="entry name" value="DUF4917"/>
</dbReference>
<dbReference type="Proteomes" id="UP001057520">
    <property type="component" value="Chromosome"/>
</dbReference>
<evidence type="ECO:0000313" key="1">
    <source>
        <dbReference type="EMBL" id="USQ96759.1"/>
    </source>
</evidence>
<accession>A0ABY4ZWN3</accession>
<gene>
    <name evidence="1" type="ORF">MZV50_04025</name>
</gene>
<reference evidence="1 2" key="1">
    <citation type="submission" date="2022-04" db="EMBL/GenBank/DDBJ databases">
        <title>Genome sequence of soybean root-associated Caulobacter segnis RL271.</title>
        <authorList>
            <person name="Longley R."/>
            <person name="Bonito G."/>
            <person name="Trigodet F."/>
            <person name="Crosson S."/>
            <person name="Fiebig A."/>
        </authorList>
    </citation>
    <scope>NUCLEOTIDE SEQUENCE [LARGE SCALE GENOMIC DNA]</scope>
    <source>
        <strain evidence="1 2">RL271</strain>
    </source>
</reference>
<proteinExistence type="predicted"/>
<protein>
    <submittedName>
        <fullName evidence="1">DUF4917 family protein</fullName>
    </submittedName>
</protein>
<dbReference type="EMBL" id="CP096040">
    <property type="protein sequence ID" value="USQ96759.1"/>
    <property type="molecule type" value="Genomic_DNA"/>
</dbReference>